<sequence length="60" mass="6822">MVMVCKQHLTKGLELLPVPHVKKMPAQTKKTCSFCGKQAELKLFLLLSVREKISFNLIHS</sequence>
<reference evidence="1 2" key="1">
    <citation type="submission" date="2019-06" db="EMBL/GenBank/DDBJ databases">
        <title>Sorghum-associated microbial communities from plants grown in Nebraska, USA.</title>
        <authorList>
            <person name="Schachtman D."/>
        </authorList>
    </citation>
    <scope>NUCLEOTIDE SEQUENCE [LARGE SCALE GENOMIC DNA]</scope>
    <source>
        <strain evidence="1 2">2482</strain>
    </source>
</reference>
<proteinExistence type="predicted"/>
<evidence type="ECO:0008006" key="3">
    <source>
        <dbReference type="Google" id="ProtNLM"/>
    </source>
</evidence>
<name>A0A561D4Z2_9BACI</name>
<evidence type="ECO:0000313" key="2">
    <source>
        <dbReference type="Proteomes" id="UP000319671"/>
    </source>
</evidence>
<organism evidence="1 2">
    <name type="scientific">Neobacillus bataviensis</name>
    <dbReference type="NCBI Taxonomy" id="220685"/>
    <lineage>
        <taxon>Bacteria</taxon>
        <taxon>Bacillati</taxon>
        <taxon>Bacillota</taxon>
        <taxon>Bacilli</taxon>
        <taxon>Bacillales</taxon>
        <taxon>Bacillaceae</taxon>
        <taxon>Neobacillus</taxon>
    </lineage>
</organism>
<dbReference type="AlphaFoldDB" id="A0A561D4Z2"/>
<dbReference type="Proteomes" id="UP000319671">
    <property type="component" value="Unassembled WGS sequence"/>
</dbReference>
<comment type="caution">
    <text evidence="1">The sequence shown here is derived from an EMBL/GenBank/DDBJ whole genome shotgun (WGS) entry which is preliminary data.</text>
</comment>
<evidence type="ECO:0000313" key="1">
    <source>
        <dbReference type="EMBL" id="TWD98513.1"/>
    </source>
</evidence>
<gene>
    <name evidence="1" type="ORF">FB550_10919</name>
</gene>
<dbReference type="EMBL" id="VIVN01000009">
    <property type="protein sequence ID" value="TWD98513.1"/>
    <property type="molecule type" value="Genomic_DNA"/>
</dbReference>
<keyword evidence="2" id="KW-1185">Reference proteome</keyword>
<accession>A0A561D4Z2</accession>
<protein>
    <recommendedName>
        <fullName evidence="3">CxxH/CxxC protein (TIGR04129 family)</fullName>
    </recommendedName>
</protein>